<accession>A0A0R3Q0X1</accession>
<dbReference type="InterPro" id="IPR006603">
    <property type="entry name" value="PQ-loop_rpt"/>
</dbReference>
<comment type="similarity">
    <text evidence="2">Belongs to the cystinosin family.</text>
</comment>
<dbReference type="Gene3D" id="1.20.1280.290">
    <property type="match status" value="1"/>
</dbReference>
<evidence type="ECO:0000256" key="6">
    <source>
        <dbReference type="ARBA" id="ARBA00022989"/>
    </source>
</evidence>
<dbReference type="Proteomes" id="UP000267027">
    <property type="component" value="Unassembled WGS sequence"/>
</dbReference>
<dbReference type="OrthoDB" id="75720at2759"/>
<reference evidence="10 11" key="2">
    <citation type="submission" date="2018-11" db="EMBL/GenBank/DDBJ databases">
        <authorList>
            <consortium name="Pathogen Informatics"/>
        </authorList>
    </citation>
    <scope>NUCLEOTIDE SEQUENCE [LARGE SCALE GENOMIC DNA]</scope>
    <source>
        <strain evidence="10 11">Costa Rica</strain>
    </source>
</reference>
<evidence type="ECO:0000256" key="2">
    <source>
        <dbReference type="ARBA" id="ARBA00006855"/>
    </source>
</evidence>
<dbReference type="GO" id="GO:0005765">
    <property type="term" value="C:lysosomal membrane"/>
    <property type="evidence" value="ECO:0007669"/>
    <property type="project" value="TreeGrafter"/>
</dbReference>
<evidence type="ECO:0000313" key="11">
    <source>
        <dbReference type="Proteomes" id="UP000267027"/>
    </source>
</evidence>
<keyword evidence="11" id="KW-1185">Reference proteome</keyword>
<reference evidence="12" key="1">
    <citation type="submission" date="2017-02" db="UniProtKB">
        <authorList>
            <consortium name="WormBaseParasite"/>
        </authorList>
    </citation>
    <scope>IDENTIFICATION</scope>
</reference>
<evidence type="ECO:0000256" key="9">
    <source>
        <dbReference type="SAM" id="Phobius"/>
    </source>
</evidence>
<keyword evidence="3" id="KW-0813">Transport</keyword>
<evidence type="ECO:0000313" key="10">
    <source>
        <dbReference type="EMBL" id="VDM64194.1"/>
    </source>
</evidence>
<comment type="catalytic activity">
    <reaction evidence="8">
        <text>L-cystine(out) + H(+)(out) = L-cystine(in) + H(+)(in)</text>
        <dbReference type="Rhea" id="RHEA:66172"/>
        <dbReference type="ChEBI" id="CHEBI:15378"/>
        <dbReference type="ChEBI" id="CHEBI:35491"/>
    </reaction>
    <physiologicalReaction direction="left-to-right" evidence="8">
        <dbReference type="Rhea" id="RHEA:66173"/>
    </physiologicalReaction>
</comment>
<dbReference type="STRING" id="334426.A0A0R3Q0X1"/>
<keyword evidence="7 9" id="KW-0472">Membrane</keyword>
<proteinExistence type="inferred from homology"/>
<dbReference type="GO" id="GO:0012505">
    <property type="term" value="C:endomembrane system"/>
    <property type="evidence" value="ECO:0007669"/>
    <property type="project" value="UniProtKB-SubCell"/>
</dbReference>
<evidence type="ECO:0000256" key="1">
    <source>
        <dbReference type="ARBA" id="ARBA00004127"/>
    </source>
</evidence>
<dbReference type="InterPro" id="IPR005282">
    <property type="entry name" value="LC_transporter"/>
</dbReference>
<organism evidence="12">
    <name type="scientific">Angiostrongylus costaricensis</name>
    <name type="common">Nematode worm</name>
    <dbReference type="NCBI Taxonomy" id="334426"/>
    <lineage>
        <taxon>Eukaryota</taxon>
        <taxon>Metazoa</taxon>
        <taxon>Ecdysozoa</taxon>
        <taxon>Nematoda</taxon>
        <taxon>Chromadorea</taxon>
        <taxon>Rhabditida</taxon>
        <taxon>Rhabditina</taxon>
        <taxon>Rhabditomorpha</taxon>
        <taxon>Strongyloidea</taxon>
        <taxon>Metastrongylidae</taxon>
        <taxon>Angiostrongylus</taxon>
    </lineage>
</organism>
<feature type="transmembrane region" description="Helical" evidence="9">
    <location>
        <begin position="48"/>
        <end position="71"/>
    </location>
</feature>
<dbReference type="AlphaFoldDB" id="A0A0R3Q0X1"/>
<name>A0A0R3Q0X1_ANGCS</name>
<keyword evidence="6 9" id="KW-1133">Transmembrane helix</keyword>
<evidence type="ECO:0000313" key="12">
    <source>
        <dbReference type="WBParaSite" id="ACOC_0001260801-mRNA-1"/>
    </source>
</evidence>
<keyword evidence="5" id="KW-0677">Repeat</keyword>
<evidence type="ECO:0000256" key="3">
    <source>
        <dbReference type="ARBA" id="ARBA00022448"/>
    </source>
</evidence>
<evidence type="ECO:0000256" key="7">
    <source>
        <dbReference type="ARBA" id="ARBA00023136"/>
    </source>
</evidence>
<dbReference type="PANTHER" id="PTHR13131">
    <property type="entry name" value="CYSTINOSIN"/>
    <property type="match status" value="1"/>
</dbReference>
<gene>
    <name evidence="10" type="ORF">ACOC_LOCUS12609</name>
</gene>
<evidence type="ECO:0000256" key="5">
    <source>
        <dbReference type="ARBA" id="ARBA00022737"/>
    </source>
</evidence>
<dbReference type="GO" id="GO:0015184">
    <property type="term" value="F:L-cystine transmembrane transporter activity"/>
    <property type="evidence" value="ECO:0007669"/>
    <property type="project" value="TreeGrafter"/>
</dbReference>
<evidence type="ECO:0000256" key="4">
    <source>
        <dbReference type="ARBA" id="ARBA00022692"/>
    </source>
</evidence>
<dbReference type="EMBL" id="UYYA01005119">
    <property type="protein sequence ID" value="VDM64194.1"/>
    <property type="molecule type" value="Genomic_DNA"/>
</dbReference>
<dbReference type="SMART" id="SM00679">
    <property type="entry name" value="CTNS"/>
    <property type="match status" value="1"/>
</dbReference>
<dbReference type="WBParaSite" id="ACOC_0001260801-mRNA-1">
    <property type="protein sequence ID" value="ACOC_0001260801-mRNA-1"/>
    <property type="gene ID" value="ACOC_0001260801"/>
</dbReference>
<feature type="transmembrane region" description="Helical" evidence="9">
    <location>
        <begin position="15"/>
        <end position="36"/>
    </location>
</feature>
<keyword evidence="4 9" id="KW-0812">Transmembrane</keyword>
<dbReference type="Pfam" id="PF04193">
    <property type="entry name" value="PQ-loop"/>
    <property type="match status" value="1"/>
</dbReference>
<sequence length="135" mass="15795">MEDFFLKVTVLRSSVVALLVVLVGWSYFLAWSISFYPQIFLNIRRQSVVGLNFDFLLLNIIGFAAYSAYNLFMYFDDNVQVRTAKMNRKQLWNWVIAVLFSKGHLSITKLPIHKMKDKDLDPDQSMRDAPCIRLH</sequence>
<evidence type="ECO:0000256" key="8">
    <source>
        <dbReference type="ARBA" id="ARBA00048473"/>
    </source>
</evidence>
<comment type="subcellular location">
    <subcellularLocation>
        <location evidence="1">Endomembrane system</location>
        <topology evidence="1">Multi-pass membrane protein</topology>
    </subcellularLocation>
</comment>
<protein>
    <submittedName>
        <fullName evidence="10 12">Uncharacterized protein</fullName>
    </submittedName>
</protein>
<dbReference type="PANTHER" id="PTHR13131:SF5">
    <property type="entry name" value="CYSTINOSIN"/>
    <property type="match status" value="1"/>
</dbReference>
<feature type="transmembrane region" description="Helical" evidence="9">
    <location>
        <begin position="91"/>
        <end position="108"/>
    </location>
</feature>